<sequence>MPFGPKQAPSHMQRFVSESCKDFMEEGWLVNILDDFVIKTVGTIQLHKIHITRYLQRIQELGVYIKLSKCVFFAKEVTFVGFKVNKWGYWRQPEKMEAIRKWGIPRSAKDIRKFLGYVNFYRPFANHLSITAKPLYDLTKKDAKWKWGDMEKK</sequence>
<dbReference type="Pfam" id="PF00078">
    <property type="entry name" value="RVT_1"/>
    <property type="match status" value="1"/>
</dbReference>
<reference evidence="2 3" key="1">
    <citation type="journal article" date="2019" name="Sci. Rep.">
        <title>Comparative genomics of chytrid fungi reveal insights into the obligate biotrophic and pathogenic lifestyle of Synchytrium endobioticum.</title>
        <authorList>
            <person name="van de Vossenberg B.T.L.H."/>
            <person name="Warris S."/>
            <person name="Nguyen H.D.T."/>
            <person name="van Gent-Pelzer M.P.E."/>
            <person name="Joly D.L."/>
            <person name="van de Geest H.C."/>
            <person name="Bonants P.J.M."/>
            <person name="Smith D.S."/>
            <person name="Levesque C.A."/>
            <person name="van der Lee T.A.J."/>
        </authorList>
    </citation>
    <scope>NUCLEOTIDE SEQUENCE [LARGE SCALE GENOMIC DNA]</scope>
    <source>
        <strain evidence="2 3">LEV6574</strain>
    </source>
</reference>
<dbReference type="InterPro" id="IPR043502">
    <property type="entry name" value="DNA/RNA_pol_sf"/>
</dbReference>
<dbReference type="SUPFAM" id="SSF56672">
    <property type="entry name" value="DNA/RNA polymerases"/>
    <property type="match status" value="1"/>
</dbReference>
<dbReference type="Proteomes" id="UP000320475">
    <property type="component" value="Unassembled WGS sequence"/>
</dbReference>
<name>A0A507DG72_9FUNG</name>
<dbReference type="InterPro" id="IPR043128">
    <property type="entry name" value="Rev_trsase/Diguanyl_cyclase"/>
</dbReference>
<dbReference type="EMBL" id="QEAM01000016">
    <property type="protein sequence ID" value="TPX50536.1"/>
    <property type="molecule type" value="Genomic_DNA"/>
</dbReference>
<comment type="caution">
    <text evidence="2">The sequence shown here is derived from an EMBL/GenBank/DDBJ whole genome shotgun (WGS) entry which is preliminary data.</text>
</comment>
<dbReference type="AlphaFoldDB" id="A0A507DG72"/>
<evidence type="ECO:0000259" key="1">
    <source>
        <dbReference type="PROSITE" id="PS50878"/>
    </source>
</evidence>
<proteinExistence type="predicted"/>
<evidence type="ECO:0000313" key="2">
    <source>
        <dbReference type="EMBL" id="TPX50536.1"/>
    </source>
</evidence>
<feature type="domain" description="Reverse transcriptase" evidence="1">
    <location>
        <begin position="1"/>
        <end position="84"/>
    </location>
</feature>
<evidence type="ECO:0000313" key="3">
    <source>
        <dbReference type="Proteomes" id="UP000320475"/>
    </source>
</evidence>
<dbReference type="OrthoDB" id="2204488at2759"/>
<dbReference type="Gene3D" id="3.30.70.270">
    <property type="match status" value="2"/>
</dbReference>
<dbReference type="PANTHER" id="PTHR33064">
    <property type="entry name" value="POL PROTEIN"/>
    <property type="match status" value="1"/>
</dbReference>
<dbReference type="PANTHER" id="PTHR33064:SF37">
    <property type="entry name" value="RIBONUCLEASE H"/>
    <property type="match status" value="1"/>
</dbReference>
<dbReference type="PROSITE" id="PS50878">
    <property type="entry name" value="RT_POL"/>
    <property type="match status" value="1"/>
</dbReference>
<dbReference type="InterPro" id="IPR000477">
    <property type="entry name" value="RT_dom"/>
</dbReference>
<accession>A0A507DG72</accession>
<gene>
    <name evidence="2" type="ORF">SeLEV6574_g00850</name>
</gene>
<organism evidence="2 3">
    <name type="scientific">Synchytrium endobioticum</name>
    <dbReference type="NCBI Taxonomy" id="286115"/>
    <lineage>
        <taxon>Eukaryota</taxon>
        <taxon>Fungi</taxon>
        <taxon>Fungi incertae sedis</taxon>
        <taxon>Chytridiomycota</taxon>
        <taxon>Chytridiomycota incertae sedis</taxon>
        <taxon>Chytridiomycetes</taxon>
        <taxon>Synchytriales</taxon>
        <taxon>Synchytriaceae</taxon>
        <taxon>Synchytrium</taxon>
    </lineage>
</organism>
<protein>
    <recommendedName>
        <fullName evidence="1">Reverse transcriptase domain-containing protein</fullName>
    </recommendedName>
</protein>
<dbReference type="InterPro" id="IPR051320">
    <property type="entry name" value="Viral_Replic_Matur_Polypro"/>
</dbReference>